<dbReference type="FunFam" id="2.30.38.10:FF:000001">
    <property type="entry name" value="Non-ribosomal peptide synthetase PvdI"/>
    <property type="match status" value="1"/>
</dbReference>
<evidence type="ECO:0000256" key="1">
    <source>
        <dbReference type="ARBA" id="ARBA00022450"/>
    </source>
</evidence>
<dbReference type="Proteomes" id="UP000609531">
    <property type="component" value="Unassembled WGS sequence"/>
</dbReference>
<gene>
    <name evidence="3" type="ORF">JCR33_24665</name>
</gene>
<keyword evidence="1" id="KW-0596">Phosphopantetheine</keyword>
<comment type="caution">
    <text evidence="3">The sequence shown here is derived from an EMBL/GenBank/DDBJ whole genome shotgun (WGS) entry which is preliminary data.</text>
</comment>
<dbReference type="PANTHER" id="PTHR45527:SF1">
    <property type="entry name" value="FATTY ACID SYNTHASE"/>
    <property type="match status" value="1"/>
</dbReference>
<feature type="non-terminal residue" evidence="3">
    <location>
        <position position="84"/>
    </location>
</feature>
<evidence type="ECO:0000256" key="2">
    <source>
        <dbReference type="ARBA" id="ARBA00022553"/>
    </source>
</evidence>
<reference evidence="3" key="1">
    <citation type="submission" date="2020-12" db="EMBL/GenBank/DDBJ databases">
        <title>Bacterial taxonomy.</title>
        <authorList>
            <person name="Pan X."/>
        </authorList>
    </citation>
    <scope>NUCLEOTIDE SEQUENCE</scope>
    <source>
        <strain evidence="3">B2012</strain>
    </source>
</reference>
<feature type="non-terminal residue" evidence="3">
    <location>
        <position position="1"/>
    </location>
</feature>
<dbReference type="GO" id="GO:0031177">
    <property type="term" value="F:phosphopantetheine binding"/>
    <property type="evidence" value="ECO:0007669"/>
    <property type="project" value="TreeGrafter"/>
</dbReference>
<name>A0A934IVQ5_9HYPH</name>
<dbReference type="PANTHER" id="PTHR45527">
    <property type="entry name" value="NONRIBOSOMAL PEPTIDE SYNTHETASE"/>
    <property type="match status" value="1"/>
</dbReference>
<dbReference type="AlphaFoldDB" id="A0A934IVQ5"/>
<dbReference type="GO" id="GO:0044550">
    <property type="term" value="P:secondary metabolite biosynthetic process"/>
    <property type="evidence" value="ECO:0007669"/>
    <property type="project" value="TreeGrafter"/>
</dbReference>
<dbReference type="GO" id="GO:0043041">
    <property type="term" value="P:amino acid activation for nonribosomal peptide biosynthetic process"/>
    <property type="evidence" value="ECO:0007669"/>
    <property type="project" value="TreeGrafter"/>
</dbReference>
<evidence type="ECO:0000313" key="3">
    <source>
        <dbReference type="EMBL" id="MBJ3778905.1"/>
    </source>
</evidence>
<keyword evidence="2" id="KW-0597">Phosphoprotein</keyword>
<dbReference type="GO" id="GO:0005737">
    <property type="term" value="C:cytoplasm"/>
    <property type="evidence" value="ECO:0007669"/>
    <property type="project" value="TreeGrafter"/>
</dbReference>
<dbReference type="SUPFAM" id="SSF56801">
    <property type="entry name" value="Acetyl-CoA synthetase-like"/>
    <property type="match status" value="1"/>
</dbReference>
<protein>
    <submittedName>
        <fullName evidence="3">AMP-binding protein</fullName>
    </submittedName>
</protein>
<proteinExistence type="predicted"/>
<keyword evidence="4" id="KW-1185">Reference proteome</keyword>
<dbReference type="RefSeq" id="WP_198884804.1">
    <property type="nucleotide sequence ID" value="NZ_JAEKJA010000062.1"/>
</dbReference>
<sequence length="84" mass="8869">SPYANTGAYVLDERLGLCPAGVVGELYVAGGGLARGYHGRPALTASRFVASPFGAGERLYRTGDRAAWRADGQLVYHGRADDQV</sequence>
<evidence type="ECO:0000313" key="4">
    <source>
        <dbReference type="Proteomes" id="UP000609531"/>
    </source>
</evidence>
<dbReference type="Gene3D" id="2.30.38.10">
    <property type="entry name" value="Luciferase, Domain 3"/>
    <property type="match status" value="1"/>
</dbReference>
<organism evidence="3 4">
    <name type="scientific">Acuticoccus mangrovi</name>
    <dbReference type="NCBI Taxonomy" id="2796142"/>
    <lineage>
        <taxon>Bacteria</taxon>
        <taxon>Pseudomonadati</taxon>
        <taxon>Pseudomonadota</taxon>
        <taxon>Alphaproteobacteria</taxon>
        <taxon>Hyphomicrobiales</taxon>
        <taxon>Amorphaceae</taxon>
        <taxon>Acuticoccus</taxon>
    </lineage>
</organism>
<accession>A0A934IVQ5</accession>
<dbReference type="EMBL" id="JAEKJA010000062">
    <property type="protein sequence ID" value="MBJ3778905.1"/>
    <property type="molecule type" value="Genomic_DNA"/>
</dbReference>